<dbReference type="Pfam" id="PF00534">
    <property type="entry name" value="Glycos_transf_1"/>
    <property type="match status" value="1"/>
</dbReference>
<evidence type="ECO:0000259" key="2">
    <source>
        <dbReference type="Pfam" id="PF13579"/>
    </source>
</evidence>
<dbReference type="Pfam" id="PF13579">
    <property type="entry name" value="Glyco_trans_4_4"/>
    <property type="match status" value="1"/>
</dbReference>
<dbReference type="EMBL" id="FZNS01000007">
    <property type="protein sequence ID" value="SNR79787.1"/>
    <property type="molecule type" value="Genomic_DNA"/>
</dbReference>
<dbReference type="AlphaFoldDB" id="A0A238Z907"/>
<dbReference type="SUPFAM" id="SSF53756">
    <property type="entry name" value="UDP-Glycosyltransferase/glycogen phosphorylase"/>
    <property type="match status" value="1"/>
</dbReference>
<dbReference type="Gene3D" id="3.40.50.2000">
    <property type="entry name" value="Glycogen Phosphorylase B"/>
    <property type="match status" value="2"/>
</dbReference>
<dbReference type="InterPro" id="IPR001296">
    <property type="entry name" value="Glyco_trans_1"/>
</dbReference>
<keyword evidence="4" id="KW-1185">Reference proteome</keyword>
<sequence length="379" mass="41905">MKNVIAVHLLNDRSGSPLVLRNALDFLLSAGYRVDLLTATPNEEPGFLSDLPGVITHALPYRWSPNRWRTLINFLWAQVAVFISVMRLATPSTVVYINSLLPGGAALAAKCRGARVVYHLHEVSIRPALLKRLLCRIVNLTADRALFVSRYVQEALGLTVRHQEVVYNALPLTFLTEAHHAPSPTEQPFVVLMACSLKDYKGVPEFFQLARTLPDMQFELVLNASAAQLDGYRATYSIPANLTLFPTTCNMHPFYQRAAVVVNLSRPAEWVETFGMTILEAMYYGRPVVVPPVGGVSEVNLIGQTGFAIDGRDLPALQQALLLLRNNPRAYARMSAACLQRAAAFSPARFGEQIRRHFQAEFSHVFVPAAQETGNPIGA</sequence>
<evidence type="ECO:0000313" key="4">
    <source>
        <dbReference type="Proteomes" id="UP000198310"/>
    </source>
</evidence>
<dbReference type="RefSeq" id="WP_089333402.1">
    <property type="nucleotide sequence ID" value="NZ_FZNS01000007.1"/>
</dbReference>
<dbReference type="InterPro" id="IPR028098">
    <property type="entry name" value="Glyco_trans_4-like_N"/>
</dbReference>
<feature type="domain" description="Glycosyl transferase family 1" evidence="1">
    <location>
        <begin position="184"/>
        <end position="336"/>
    </location>
</feature>
<gene>
    <name evidence="3" type="ORF">SAMN06269173_10731</name>
</gene>
<dbReference type="Proteomes" id="UP000198310">
    <property type="component" value="Unassembled WGS sequence"/>
</dbReference>
<dbReference type="PANTHER" id="PTHR12526:SF584">
    <property type="entry name" value="GLYCOSYLTRANSFERASE"/>
    <property type="match status" value="1"/>
</dbReference>
<evidence type="ECO:0000259" key="1">
    <source>
        <dbReference type="Pfam" id="PF00534"/>
    </source>
</evidence>
<dbReference type="PANTHER" id="PTHR12526">
    <property type="entry name" value="GLYCOSYLTRANSFERASE"/>
    <property type="match status" value="1"/>
</dbReference>
<proteinExistence type="predicted"/>
<organism evidence="3 4">
    <name type="scientific">Hymenobacter mucosus</name>
    <dbReference type="NCBI Taxonomy" id="1411120"/>
    <lineage>
        <taxon>Bacteria</taxon>
        <taxon>Pseudomonadati</taxon>
        <taxon>Bacteroidota</taxon>
        <taxon>Cytophagia</taxon>
        <taxon>Cytophagales</taxon>
        <taxon>Hymenobacteraceae</taxon>
        <taxon>Hymenobacter</taxon>
    </lineage>
</organism>
<dbReference type="GO" id="GO:0016757">
    <property type="term" value="F:glycosyltransferase activity"/>
    <property type="evidence" value="ECO:0007669"/>
    <property type="project" value="InterPro"/>
</dbReference>
<reference evidence="4" key="1">
    <citation type="submission" date="2017-06" db="EMBL/GenBank/DDBJ databases">
        <authorList>
            <person name="Varghese N."/>
            <person name="Submissions S."/>
        </authorList>
    </citation>
    <scope>NUCLEOTIDE SEQUENCE [LARGE SCALE GENOMIC DNA]</scope>
    <source>
        <strain evidence="4">DSM 28041</strain>
    </source>
</reference>
<protein>
    <submittedName>
        <fullName evidence="3">Glycosyltransferase involved in cell wall bisynthesis</fullName>
    </submittedName>
</protein>
<feature type="domain" description="Glycosyltransferase subfamily 4-like N-terminal" evidence="2">
    <location>
        <begin position="27"/>
        <end position="156"/>
    </location>
</feature>
<name>A0A238Z907_9BACT</name>
<accession>A0A238Z907</accession>
<evidence type="ECO:0000313" key="3">
    <source>
        <dbReference type="EMBL" id="SNR79787.1"/>
    </source>
</evidence>
<keyword evidence="3" id="KW-0808">Transferase</keyword>